<keyword evidence="3" id="KW-0862">Zinc</keyword>
<evidence type="ECO:0000313" key="6">
    <source>
        <dbReference type="EMBL" id="GFM34511.1"/>
    </source>
</evidence>
<keyword evidence="1 6" id="KW-0489">Methyltransferase</keyword>
<dbReference type="PROSITE" id="PS50970">
    <property type="entry name" value="HCY"/>
    <property type="match status" value="1"/>
</dbReference>
<dbReference type="EMBL" id="BLVO01000013">
    <property type="protein sequence ID" value="GFM34511.1"/>
    <property type="molecule type" value="Genomic_DNA"/>
</dbReference>
<dbReference type="Gene3D" id="3.20.20.330">
    <property type="entry name" value="Homocysteine-binding-like domain"/>
    <property type="match status" value="1"/>
</dbReference>
<gene>
    <name evidence="6" type="ORF">DSM101010T_28760</name>
</gene>
<dbReference type="SUPFAM" id="SSF82282">
    <property type="entry name" value="Homocysteine S-methyltransferase"/>
    <property type="match status" value="1"/>
</dbReference>
<comment type="caution">
    <text evidence="4">Lacks conserved residue(s) required for the propagation of feature annotation.</text>
</comment>
<accession>A0A7J0BMQ0</accession>
<comment type="caution">
    <text evidence="6">The sequence shown here is derived from an EMBL/GenBank/DDBJ whole genome shotgun (WGS) entry which is preliminary data.</text>
</comment>
<protein>
    <submittedName>
        <fullName evidence="6">Homocysteine S-methyltransferase</fullName>
    </submittedName>
</protein>
<dbReference type="GO" id="GO:0032259">
    <property type="term" value="P:methylation"/>
    <property type="evidence" value="ECO:0007669"/>
    <property type="project" value="UniProtKB-KW"/>
</dbReference>
<keyword evidence="3" id="KW-0479">Metal-binding</keyword>
<dbReference type="Proteomes" id="UP000503840">
    <property type="component" value="Unassembled WGS sequence"/>
</dbReference>
<dbReference type="InterPro" id="IPR003726">
    <property type="entry name" value="HCY_dom"/>
</dbReference>
<dbReference type="GO" id="GO:0009086">
    <property type="term" value="P:methionine biosynthetic process"/>
    <property type="evidence" value="ECO:0007669"/>
    <property type="project" value="InterPro"/>
</dbReference>
<dbReference type="Pfam" id="PF02574">
    <property type="entry name" value="S-methyl_trans"/>
    <property type="match status" value="1"/>
</dbReference>
<evidence type="ECO:0000313" key="7">
    <source>
        <dbReference type="Proteomes" id="UP000503840"/>
    </source>
</evidence>
<dbReference type="InterPro" id="IPR017226">
    <property type="entry name" value="BHMT-like"/>
</dbReference>
<feature type="binding site" evidence="3">
    <location>
        <position position="279"/>
    </location>
    <ligand>
        <name>Zn(2+)</name>
        <dbReference type="ChEBI" id="CHEBI:29105"/>
    </ligand>
</feature>
<dbReference type="PANTHER" id="PTHR11103:SF18">
    <property type="entry name" value="SLR1189 PROTEIN"/>
    <property type="match status" value="1"/>
</dbReference>
<keyword evidence="2 6" id="KW-0808">Transferase</keyword>
<dbReference type="RefSeq" id="WP_174406099.1">
    <property type="nucleotide sequence ID" value="NZ_BLVO01000013.1"/>
</dbReference>
<comment type="cofactor">
    <cofactor evidence="3">
        <name>Zn(2+)</name>
        <dbReference type="ChEBI" id="CHEBI:29105"/>
    </cofactor>
    <text evidence="3">Binds 1 zinc ion per subunit.</text>
</comment>
<evidence type="ECO:0000256" key="3">
    <source>
        <dbReference type="PIRSR" id="PIRSR037505-2"/>
    </source>
</evidence>
<dbReference type="GO" id="GO:0008270">
    <property type="term" value="F:zinc ion binding"/>
    <property type="evidence" value="ECO:0007669"/>
    <property type="project" value="InterPro"/>
</dbReference>
<sequence>MPTLYDRVKSGEFLFLDGGTGTELTRRGLVHGNAPCWSAEAVLGQPDLVRTVHEDFIRAGSDIIVSDTFRASALHLATCGMDNRWEEINTTAVRLAYEAIENVGAKRQVHVIGSISAIPPDGDWSPETIREQHSRQSVALAKAGAEAIHVEMINDARWGELALDGASDAGIALWAGFSCSRDERRRPVLSASGMLLEEALGSLLSSRVKVVCLTHTMASDIGACLEVLRQQWVGPIAVAPHASRSPVPNQSVADTYTPEEFRAKARQWITSGVRIIGGCCGITPDYIRTARDGIQLLA</sequence>
<evidence type="ECO:0000256" key="2">
    <source>
        <dbReference type="ARBA" id="ARBA00022679"/>
    </source>
</evidence>
<dbReference type="AlphaFoldDB" id="A0A7J0BMQ0"/>
<dbReference type="GO" id="GO:0008168">
    <property type="term" value="F:methyltransferase activity"/>
    <property type="evidence" value="ECO:0007669"/>
    <property type="project" value="UniProtKB-KW"/>
</dbReference>
<keyword evidence="7" id="KW-1185">Reference proteome</keyword>
<feature type="binding site" evidence="3">
    <location>
        <position position="280"/>
    </location>
    <ligand>
        <name>Zn(2+)</name>
        <dbReference type="ChEBI" id="CHEBI:29105"/>
    </ligand>
</feature>
<dbReference type="PANTHER" id="PTHR11103">
    <property type="entry name" value="SLR1189 PROTEIN"/>
    <property type="match status" value="1"/>
</dbReference>
<dbReference type="InterPro" id="IPR036589">
    <property type="entry name" value="HCY_dom_sf"/>
</dbReference>
<evidence type="ECO:0000259" key="5">
    <source>
        <dbReference type="PROSITE" id="PS50970"/>
    </source>
</evidence>
<evidence type="ECO:0000256" key="4">
    <source>
        <dbReference type="PROSITE-ProRule" id="PRU00333"/>
    </source>
</evidence>
<evidence type="ECO:0000256" key="1">
    <source>
        <dbReference type="ARBA" id="ARBA00022603"/>
    </source>
</evidence>
<name>A0A7J0BMQ0_9BACT</name>
<reference evidence="6 7" key="1">
    <citation type="submission" date="2020-05" db="EMBL/GenBank/DDBJ databases">
        <title>Draft genome sequence of Desulfovibrio sp. strain HN2T.</title>
        <authorList>
            <person name="Ueno A."/>
            <person name="Tamazawa S."/>
            <person name="Tamamura S."/>
            <person name="Murakami T."/>
            <person name="Kiyama T."/>
            <person name="Inomata H."/>
            <person name="Amano Y."/>
            <person name="Miyakawa K."/>
            <person name="Tamaki H."/>
            <person name="Naganuma T."/>
            <person name="Kaneko K."/>
        </authorList>
    </citation>
    <scope>NUCLEOTIDE SEQUENCE [LARGE SCALE GENOMIC DNA]</scope>
    <source>
        <strain evidence="6 7">HN2</strain>
    </source>
</reference>
<proteinExistence type="predicted"/>
<organism evidence="6 7">
    <name type="scientific">Desulfovibrio subterraneus</name>
    <dbReference type="NCBI Taxonomy" id="2718620"/>
    <lineage>
        <taxon>Bacteria</taxon>
        <taxon>Pseudomonadati</taxon>
        <taxon>Thermodesulfobacteriota</taxon>
        <taxon>Desulfovibrionia</taxon>
        <taxon>Desulfovibrionales</taxon>
        <taxon>Desulfovibrionaceae</taxon>
        <taxon>Desulfovibrio</taxon>
    </lineage>
</organism>
<feature type="domain" description="Hcy-binding" evidence="5">
    <location>
        <begin position="2"/>
        <end position="294"/>
    </location>
</feature>
<dbReference type="PIRSF" id="PIRSF037505">
    <property type="entry name" value="Betaine_HMT"/>
    <property type="match status" value="1"/>
</dbReference>